<evidence type="ECO:0000313" key="3">
    <source>
        <dbReference type="Proteomes" id="UP001159405"/>
    </source>
</evidence>
<name>A0ABN8PXS4_9CNID</name>
<feature type="compositionally biased region" description="Polar residues" evidence="1">
    <location>
        <begin position="69"/>
        <end position="91"/>
    </location>
</feature>
<proteinExistence type="predicted"/>
<feature type="region of interest" description="Disordered" evidence="1">
    <location>
        <begin position="50"/>
        <end position="91"/>
    </location>
</feature>
<dbReference type="Proteomes" id="UP001159405">
    <property type="component" value="Unassembled WGS sequence"/>
</dbReference>
<evidence type="ECO:0000256" key="1">
    <source>
        <dbReference type="SAM" id="MobiDB-lite"/>
    </source>
</evidence>
<accession>A0ABN8PXS4</accession>
<dbReference type="EMBL" id="CALNXK010000095">
    <property type="protein sequence ID" value="CAH3153077.1"/>
    <property type="molecule type" value="Genomic_DNA"/>
</dbReference>
<gene>
    <name evidence="2" type="ORF">PLOB_00049394</name>
</gene>
<keyword evidence="3" id="KW-1185">Reference proteome</keyword>
<organism evidence="2 3">
    <name type="scientific">Porites lobata</name>
    <dbReference type="NCBI Taxonomy" id="104759"/>
    <lineage>
        <taxon>Eukaryota</taxon>
        <taxon>Metazoa</taxon>
        <taxon>Cnidaria</taxon>
        <taxon>Anthozoa</taxon>
        <taxon>Hexacorallia</taxon>
        <taxon>Scleractinia</taxon>
        <taxon>Fungiina</taxon>
        <taxon>Poritidae</taxon>
        <taxon>Porites</taxon>
    </lineage>
</organism>
<sequence length="91" mass="10382">ISYKTLRGVFDKAFRSCKRSIIISLEEVQRLVNTLLSVSISKQSRTNWHAIRNQRPSSSYSRSRDSLSVDTETLSNMSPMSTGTENMFQYG</sequence>
<evidence type="ECO:0000313" key="2">
    <source>
        <dbReference type="EMBL" id="CAH3153077.1"/>
    </source>
</evidence>
<comment type="caution">
    <text evidence="2">The sequence shown here is derived from an EMBL/GenBank/DDBJ whole genome shotgun (WGS) entry which is preliminary data.</text>
</comment>
<protein>
    <submittedName>
        <fullName evidence="2">Uncharacterized protein</fullName>
    </submittedName>
</protein>
<feature type="non-terminal residue" evidence="2">
    <location>
        <position position="1"/>
    </location>
</feature>
<reference evidence="2 3" key="1">
    <citation type="submission" date="2022-05" db="EMBL/GenBank/DDBJ databases">
        <authorList>
            <consortium name="Genoscope - CEA"/>
            <person name="William W."/>
        </authorList>
    </citation>
    <scope>NUCLEOTIDE SEQUENCE [LARGE SCALE GENOMIC DNA]</scope>
</reference>